<comment type="caution">
    <text evidence="2">The sequence shown here is derived from an EMBL/GenBank/DDBJ whole genome shotgun (WGS) entry which is preliminary data.</text>
</comment>
<name>A0ABW1LMY9_9ACTN</name>
<dbReference type="Pfam" id="PF19607">
    <property type="entry name" value="DUF6112"/>
    <property type="match status" value="1"/>
</dbReference>
<organism evidence="2 3">
    <name type="scientific">Nocardioides hankookensis</name>
    <dbReference type="NCBI Taxonomy" id="443157"/>
    <lineage>
        <taxon>Bacteria</taxon>
        <taxon>Bacillati</taxon>
        <taxon>Actinomycetota</taxon>
        <taxon>Actinomycetes</taxon>
        <taxon>Propionibacteriales</taxon>
        <taxon>Nocardioidaceae</taxon>
        <taxon>Nocardioides</taxon>
    </lineage>
</organism>
<reference evidence="3" key="1">
    <citation type="journal article" date="2019" name="Int. J. Syst. Evol. Microbiol.">
        <title>The Global Catalogue of Microorganisms (GCM) 10K type strain sequencing project: providing services to taxonomists for standard genome sequencing and annotation.</title>
        <authorList>
            <consortium name="The Broad Institute Genomics Platform"/>
            <consortium name="The Broad Institute Genome Sequencing Center for Infectious Disease"/>
            <person name="Wu L."/>
            <person name="Ma J."/>
        </authorList>
    </citation>
    <scope>NUCLEOTIDE SEQUENCE [LARGE SCALE GENOMIC DNA]</scope>
    <source>
        <strain evidence="3">CCUG 54522</strain>
    </source>
</reference>
<proteinExistence type="predicted"/>
<dbReference type="RefSeq" id="WP_379156925.1">
    <property type="nucleotide sequence ID" value="NZ_JBHSRJ010000006.1"/>
</dbReference>
<keyword evidence="1" id="KW-0472">Membrane</keyword>
<keyword evidence="1" id="KW-0812">Transmembrane</keyword>
<dbReference type="Proteomes" id="UP001596135">
    <property type="component" value="Unassembled WGS sequence"/>
</dbReference>
<protein>
    <submittedName>
        <fullName evidence="2">DUF6112 family protein</fullName>
    </submittedName>
</protein>
<feature type="transmembrane region" description="Helical" evidence="1">
    <location>
        <begin position="52"/>
        <end position="74"/>
    </location>
</feature>
<feature type="transmembrane region" description="Helical" evidence="1">
    <location>
        <begin position="94"/>
        <end position="115"/>
    </location>
</feature>
<dbReference type="InterPro" id="IPR046094">
    <property type="entry name" value="DUF6112"/>
</dbReference>
<gene>
    <name evidence="2" type="ORF">ACFPYL_17190</name>
</gene>
<keyword evidence="3" id="KW-1185">Reference proteome</keyword>
<evidence type="ECO:0000313" key="2">
    <source>
        <dbReference type="EMBL" id="MFC6044828.1"/>
    </source>
</evidence>
<accession>A0ABW1LMY9</accession>
<keyword evidence="1" id="KW-1133">Transmembrane helix</keyword>
<dbReference type="EMBL" id="JBHSRJ010000006">
    <property type="protein sequence ID" value="MFC6044828.1"/>
    <property type="molecule type" value="Genomic_DNA"/>
</dbReference>
<evidence type="ECO:0000313" key="3">
    <source>
        <dbReference type="Proteomes" id="UP001596135"/>
    </source>
</evidence>
<sequence length="117" mass="11714">MISQTLTQTALQGQYVASQVTAFVVRAGDPGISPNNNGLPGVQLAKKMAGGLLVFGFIGCFVALVLAAIVWAVGANSSNSHAAERGKKGVLVSLVASLLIGGANVLVGTFSGMGAEL</sequence>
<evidence type="ECO:0000256" key="1">
    <source>
        <dbReference type="SAM" id="Phobius"/>
    </source>
</evidence>